<keyword evidence="3" id="KW-1185">Reference proteome</keyword>
<sequence length="115" mass="12192">MSRNNSVSSARSVSGAKNWIVNHMKEHHRSVNAAYNAYYGGITTPSTSTESTPAQSRKNSSDAPAAPAAAAAPAPFVHAAGNERPSYFDRAIKAAKKHHKSTNAAYASYYGMGVH</sequence>
<feature type="region of interest" description="Disordered" evidence="1">
    <location>
        <begin position="44"/>
        <end position="76"/>
    </location>
</feature>
<organism evidence="2 3">
    <name type="scientific">Microdochium bolleyi</name>
    <dbReference type="NCBI Taxonomy" id="196109"/>
    <lineage>
        <taxon>Eukaryota</taxon>
        <taxon>Fungi</taxon>
        <taxon>Dikarya</taxon>
        <taxon>Ascomycota</taxon>
        <taxon>Pezizomycotina</taxon>
        <taxon>Sordariomycetes</taxon>
        <taxon>Xylariomycetidae</taxon>
        <taxon>Xylariales</taxon>
        <taxon>Microdochiaceae</taxon>
        <taxon>Microdochium</taxon>
    </lineage>
</organism>
<feature type="compositionally biased region" description="Low complexity" evidence="1">
    <location>
        <begin position="63"/>
        <end position="75"/>
    </location>
</feature>
<dbReference type="Proteomes" id="UP000070501">
    <property type="component" value="Unassembled WGS sequence"/>
</dbReference>
<dbReference type="AlphaFoldDB" id="A0A136ISU5"/>
<feature type="compositionally biased region" description="Low complexity" evidence="1">
    <location>
        <begin position="44"/>
        <end position="53"/>
    </location>
</feature>
<dbReference type="OrthoDB" id="4767987at2759"/>
<accession>A0A136ISU5</accession>
<evidence type="ECO:0000256" key="1">
    <source>
        <dbReference type="SAM" id="MobiDB-lite"/>
    </source>
</evidence>
<protein>
    <submittedName>
        <fullName evidence="2">Uncharacterized protein</fullName>
    </submittedName>
</protein>
<proteinExistence type="predicted"/>
<dbReference type="EMBL" id="KQ964260">
    <property type="protein sequence ID" value="KXJ87889.1"/>
    <property type="molecule type" value="Genomic_DNA"/>
</dbReference>
<name>A0A136ISU5_9PEZI</name>
<evidence type="ECO:0000313" key="3">
    <source>
        <dbReference type="Proteomes" id="UP000070501"/>
    </source>
</evidence>
<reference evidence="3" key="1">
    <citation type="submission" date="2016-02" db="EMBL/GenBank/DDBJ databases">
        <title>Draft genome sequence of Microdochium bolleyi, a fungal endophyte of beachgrass.</title>
        <authorList>
            <consortium name="DOE Joint Genome Institute"/>
            <person name="David A.S."/>
            <person name="May G."/>
            <person name="Haridas S."/>
            <person name="Lim J."/>
            <person name="Wang M."/>
            <person name="Labutti K."/>
            <person name="Lipzen A."/>
            <person name="Barry K."/>
            <person name="Grigoriev I.V."/>
        </authorList>
    </citation>
    <scope>NUCLEOTIDE SEQUENCE [LARGE SCALE GENOMIC DNA]</scope>
    <source>
        <strain evidence="3">J235TASD1</strain>
    </source>
</reference>
<gene>
    <name evidence="2" type="ORF">Micbo1qcDRAFT_197557</name>
</gene>
<dbReference type="InParanoid" id="A0A136ISU5"/>
<evidence type="ECO:0000313" key="2">
    <source>
        <dbReference type="EMBL" id="KXJ87889.1"/>
    </source>
</evidence>